<dbReference type="OrthoDB" id="10268103at2759"/>
<protein>
    <submittedName>
        <fullName evidence="4">Formyl_trans_N domain-containing protein</fullName>
    </submittedName>
</protein>
<gene>
    <name evidence="2" type="ORF">SSLN_LOCUS13364</name>
</gene>
<dbReference type="EMBL" id="UYSU01038018">
    <property type="protein sequence ID" value="VDL99749.1"/>
    <property type="molecule type" value="Genomic_DNA"/>
</dbReference>
<dbReference type="Pfam" id="PF00551">
    <property type="entry name" value="Formyl_trans_N"/>
    <property type="match status" value="1"/>
</dbReference>
<feature type="domain" description="Formyl transferase N-terminal" evidence="1">
    <location>
        <begin position="74"/>
        <end position="155"/>
    </location>
</feature>
<dbReference type="GO" id="GO:0004479">
    <property type="term" value="F:methionyl-tRNA formyltransferase activity"/>
    <property type="evidence" value="ECO:0007669"/>
    <property type="project" value="TreeGrafter"/>
</dbReference>
<accession>A0A183TA66</accession>
<evidence type="ECO:0000313" key="2">
    <source>
        <dbReference type="EMBL" id="VDL99749.1"/>
    </source>
</evidence>
<dbReference type="SUPFAM" id="SSF53328">
    <property type="entry name" value="Formyltransferase"/>
    <property type="match status" value="1"/>
</dbReference>
<evidence type="ECO:0000313" key="4">
    <source>
        <dbReference type="WBParaSite" id="SSLN_0001386701-mRNA-1"/>
    </source>
</evidence>
<proteinExistence type="predicted"/>
<evidence type="ECO:0000313" key="3">
    <source>
        <dbReference type="Proteomes" id="UP000275846"/>
    </source>
</evidence>
<dbReference type="STRING" id="70667.A0A183TA66"/>
<dbReference type="InterPro" id="IPR036477">
    <property type="entry name" value="Formyl_transf_N_sf"/>
</dbReference>
<sequence>MVRLEEVSSSCSPLPGDNILCFILNTVLRYFIRHLAYLTWPRRCKPTSAVANGIVKSIKALSTQLGDESSRLLGIVVSFGRYLPRILIKTLPAGVINVHPSLLPRWHGAAPLFHTLLAGDTVSGVSIILIPSVLPKDSQQRTFDVGPILLQRAVHLPVCIRRSPTIASLTQLLIPICLEALVQVGVSMLHFLNGLICQILATYSLHPCVLQDLPSHLRSAVSQSLLPLPPNPAPRLQPELGNIDWVNQSAFEIVRLWHAASNYIHLTTQLVLDVPTQEDLHTKASQAKFVRSCLRIGINTPPLLIWPPVDDSQNARAPPAINFAGSVLSKLSLSAAVKPGSIVYIESSGCNPTTDKNRHHPSLNLLPLMYVACRNSDSWLGLSSVVVGHPGGRRRPLDSTAFYTGYFSSRRMFKDMCRLVPGIWSVGSFSSLPNPLWPLPSPLTVDPRLNTDF</sequence>
<organism evidence="4">
    <name type="scientific">Schistocephalus solidus</name>
    <name type="common">Tapeworm</name>
    <dbReference type="NCBI Taxonomy" id="70667"/>
    <lineage>
        <taxon>Eukaryota</taxon>
        <taxon>Metazoa</taxon>
        <taxon>Spiralia</taxon>
        <taxon>Lophotrochozoa</taxon>
        <taxon>Platyhelminthes</taxon>
        <taxon>Cestoda</taxon>
        <taxon>Eucestoda</taxon>
        <taxon>Diphyllobothriidea</taxon>
        <taxon>Diphyllobothriidae</taxon>
        <taxon>Schistocephalus</taxon>
    </lineage>
</organism>
<reference evidence="2 3" key="2">
    <citation type="submission" date="2018-11" db="EMBL/GenBank/DDBJ databases">
        <authorList>
            <consortium name="Pathogen Informatics"/>
        </authorList>
    </citation>
    <scope>NUCLEOTIDE SEQUENCE [LARGE SCALE GENOMIC DNA]</scope>
    <source>
        <strain evidence="2 3">NST_G2</strain>
    </source>
</reference>
<dbReference type="PANTHER" id="PTHR11138:SF5">
    <property type="entry name" value="METHIONYL-TRNA FORMYLTRANSFERASE, MITOCHONDRIAL"/>
    <property type="match status" value="1"/>
</dbReference>
<dbReference type="Gene3D" id="3.40.50.12230">
    <property type="match status" value="1"/>
</dbReference>
<dbReference type="PANTHER" id="PTHR11138">
    <property type="entry name" value="METHIONYL-TRNA FORMYLTRANSFERASE"/>
    <property type="match status" value="1"/>
</dbReference>
<dbReference type="WBParaSite" id="SSLN_0001386701-mRNA-1">
    <property type="protein sequence ID" value="SSLN_0001386701-mRNA-1"/>
    <property type="gene ID" value="SSLN_0001386701"/>
</dbReference>
<name>A0A183TA66_SCHSO</name>
<dbReference type="Proteomes" id="UP000275846">
    <property type="component" value="Unassembled WGS sequence"/>
</dbReference>
<dbReference type="GO" id="GO:0005739">
    <property type="term" value="C:mitochondrion"/>
    <property type="evidence" value="ECO:0007669"/>
    <property type="project" value="TreeGrafter"/>
</dbReference>
<dbReference type="InterPro" id="IPR002376">
    <property type="entry name" value="Formyl_transf_N"/>
</dbReference>
<reference evidence="4" key="1">
    <citation type="submission" date="2016-06" db="UniProtKB">
        <authorList>
            <consortium name="WormBaseParasite"/>
        </authorList>
    </citation>
    <scope>IDENTIFICATION</scope>
</reference>
<dbReference type="AlphaFoldDB" id="A0A183TA66"/>
<evidence type="ECO:0000259" key="1">
    <source>
        <dbReference type="Pfam" id="PF00551"/>
    </source>
</evidence>
<keyword evidence="3" id="KW-1185">Reference proteome</keyword>